<evidence type="ECO:0000256" key="4">
    <source>
        <dbReference type="ARBA" id="ARBA00022989"/>
    </source>
</evidence>
<keyword evidence="5 8" id="KW-0406">Ion transport</keyword>
<dbReference type="Gene3D" id="1.10.287.70">
    <property type="match status" value="1"/>
</dbReference>
<keyword evidence="3 8" id="KW-0812">Transmembrane</keyword>
<dbReference type="STRING" id="307972.A0A2G8JN88"/>
<sequence length="295" mass="33261">MNQIRLYPPACRGYGHIAPVTVAGRIFCMAYAIFGISLLLLVLASIGSLLARGATLTYRMLHGKIGTMTIGKRKKKNRQDAESRAESYQRQNGAAAVQEEHRGKVIDDIWGTVRFDKNGKMIIPEDASSKSPQSSSTSNDEKDPHEPRVKFPDDDDNRQPKRNAVGDARPHHRSQPPTPGPSEEDEVEKSIGFGVTDENVEEEEVNIPLYVVLVLACIYIVLLAGTLLLWEDQWDFFDALYFSFVTLTTIGFGDLVPQHQKKPVRMYVPHYIRHGYHIYVYRASARIHHEEDSLA</sequence>
<dbReference type="PANTHER" id="PTHR11003:SF330">
    <property type="entry name" value="POTASSIUM CHANNEL DOMAIN-CONTAINING PROTEIN"/>
    <property type="match status" value="1"/>
</dbReference>
<dbReference type="OrthoDB" id="297496at2759"/>
<evidence type="ECO:0000313" key="12">
    <source>
        <dbReference type="EMBL" id="PIK37224.1"/>
    </source>
</evidence>
<dbReference type="AlphaFoldDB" id="A0A2G8JN88"/>
<keyword evidence="13" id="KW-1185">Reference proteome</keyword>
<comment type="similarity">
    <text evidence="8">Belongs to the two pore domain potassium channel (TC 1.A.1.8) family.</text>
</comment>
<dbReference type="GO" id="GO:0015271">
    <property type="term" value="F:outward rectifier potassium channel activity"/>
    <property type="evidence" value="ECO:0007669"/>
    <property type="project" value="TreeGrafter"/>
</dbReference>
<feature type="compositionally biased region" description="Low complexity" evidence="9">
    <location>
        <begin position="129"/>
        <end position="138"/>
    </location>
</feature>
<evidence type="ECO:0000256" key="2">
    <source>
        <dbReference type="ARBA" id="ARBA00022448"/>
    </source>
</evidence>
<evidence type="ECO:0000313" key="13">
    <source>
        <dbReference type="Proteomes" id="UP000230750"/>
    </source>
</evidence>
<dbReference type="SUPFAM" id="SSF81324">
    <property type="entry name" value="Voltage-gated potassium channels"/>
    <property type="match status" value="2"/>
</dbReference>
<keyword evidence="7 8" id="KW-0407">Ion channel</keyword>
<feature type="transmembrane region" description="Helical" evidence="10">
    <location>
        <begin position="236"/>
        <end position="256"/>
    </location>
</feature>
<evidence type="ECO:0000256" key="5">
    <source>
        <dbReference type="ARBA" id="ARBA00023065"/>
    </source>
</evidence>
<dbReference type="InterPro" id="IPR003280">
    <property type="entry name" value="2pore_dom_K_chnl"/>
</dbReference>
<reference evidence="12 13" key="1">
    <citation type="journal article" date="2017" name="PLoS Biol.">
        <title>The sea cucumber genome provides insights into morphological evolution and visceral regeneration.</title>
        <authorList>
            <person name="Zhang X."/>
            <person name="Sun L."/>
            <person name="Yuan J."/>
            <person name="Sun Y."/>
            <person name="Gao Y."/>
            <person name="Zhang L."/>
            <person name="Li S."/>
            <person name="Dai H."/>
            <person name="Hamel J.F."/>
            <person name="Liu C."/>
            <person name="Yu Y."/>
            <person name="Liu S."/>
            <person name="Lin W."/>
            <person name="Guo K."/>
            <person name="Jin S."/>
            <person name="Xu P."/>
            <person name="Storey K.B."/>
            <person name="Huan P."/>
            <person name="Zhang T."/>
            <person name="Zhou Y."/>
            <person name="Zhang J."/>
            <person name="Lin C."/>
            <person name="Li X."/>
            <person name="Xing L."/>
            <person name="Huo D."/>
            <person name="Sun M."/>
            <person name="Wang L."/>
            <person name="Mercier A."/>
            <person name="Li F."/>
            <person name="Yang H."/>
            <person name="Xiang J."/>
        </authorList>
    </citation>
    <scope>NUCLEOTIDE SEQUENCE [LARGE SCALE GENOMIC DNA]</scope>
    <source>
        <strain evidence="12">Shaxun</strain>
        <tissue evidence="12">Muscle</tissue>
    </source>
</reference>
<feature type="transmembrane region" description="Helical" evidence="10">
    <location>
        <begin position="29"/>
        <end position="51"/>
    </location>
</feature>
<organism evidence="12 13">
    <name type="scientific">Stichopus japonicus</name>
    <name type="common">Sea cucumber</name>
    <dbReference type="NCBI Taxonomy" id="307972"/>
    <lineage>
        <taxon>Eukaryota</taxon>
        <taxon>Metazoa</taxon>
        <taxon>Echinodermata</taxon>
        <taxon>Eleutherozoa</taxon>
        <taxon>Echinozoa</taxon>
        <taxon>Holothuroidea</taxon>
        <taxon>Aspidochirotacea</taxon>
        <taxon>Aspidochirotida</taxon>
        <taxon>Stichopodidae</taxon>
        <taxon>Apostichopus</taxon>
    </lineage>
</organism>
<keyword evidence="4 10" id="KW-1133">Transmembrane helix</keyword>
<evidence type="ECO:0000256" key="3">
    <source>
        <dbReference type="ARBA" id="ARBA00022692"/>
    </source>
</evidence>
<protein>
    <submittedName>
        <fullName evidence="12">Putative potassium channel subfamily K member 18</fullName>
    </submittedName>
</protein>
<dbReference type="Proteomes" id="UP000230750">
    <property type="component" value="Unassembled WGS sequence"/>
</dbReference>
<dbReference type="Pfam" id="PF07885">
    <property type="entry name" value="Ion_trans_2"/>
    <property type="match status" value="2"/>
</dbReference>
<evidence type="ECO:0000256" key="1">
    <source>
        <dbReference type="ARBA" id="ARBA00004141"/>
    </source>
</evidence>
<evidence type="ECO:0000256" key="8">
    <source>
        <dbReference type="RuleBase" id="RU003857"/>
    </source>
</evidence>
<name>A0A2G8JN88_STIJA</name>
<comment type="caution">
    <text evidence="12">The sequence shown here is derived from an EMBL/GenBank/DDBJ whole genome shotgun (WGS) entry which is preliminary data.</text>
</comment>
<evidence type="ECO:0000256" key="10">
    <source>
        <dbReference type="SAM" id="Phobius"/>
    </source>
</evidence>
<feature type="transmembrane region" description="Helical" evidence="10">
    <location>
        <begin position="209"/>
        <end position="230"/>
    </location>
</feature>
<evidence type="ECO:0000259" key="11">
    <source>
        <dbReference type="Pfam" id="PF07885"/>
    </source>
</evidence>
<dbReference type="GO" id="GO:0022841">
    <property type="term" value="F:potassium ion leak channel activity"/>
    <property type="evidence" value="ECO:0007669"/>
    <property type="project" value="TreeGrafter"/>
</dbReference>
<keyword evidence="6 10" id="KW-0472">Membrane</keyword>
<accession>A0A2G8JN88</accession>
<keyword evidence="2 8" id="KW-0813">Transport</keyword>
<dbReference type="PRINTS" id="PR01333">
    <property type="entry name" value="2POREKCHANEL"/>
</dbReference>
<gene>
    <name evidence="12" type="ORF">BSL78_25941</name>
</gene>
<evidence type="ECO:0000256" key="9">
    <source>
        <dbReference type="SAM" id="MobiDB-lite"/>
    </source>
</evidence>
<dbReference type="EMBL" id="MRZV01001533">
    <property type="protein sequence ID" value="PIK37224.1"/>
    <property type="molecule type" value="Genomic_DNA"/>
</dbReference>
<feature type="compositionally biased region" description="Basic and acidic residues" evidence="9">
    <location>
        <begin position="78"/>
        <end position="87"/>
    </location>
</feature>
<dbReference type="InterPro" id="IPR013099">
    <property type="entry name" value="K_chnl_dom"/>
</dbReference>
<evidence type="ECO:0000256" key="7">
    <source>
        <dbReference type="ARBA" id="ARBA00023303"/>
    </source>
</evidence>
<feature type="domain" description="Potassium channel" evidence="11">
    <location>
        <begin position="218"/>
        <end position="259"/>
    </location>
</feature>
<feature type="domain" description="Potassium channel" evidence="11">
    <location>
        <begin position="13"/>
        <end position="51"/>
    </location>
</feature>
<dbReference type="GO" id="GO:0030322">
    <property type="term" value="P:stabilization of membrane potential"/>
    <property type="evidence" value="ECO:0007669"/>
    <property type="project" value="TreeGrafter"/>
</dbReference>
<proteinExistence type="inferred from homology"/>
<dbReference type="PANTHER" id="PTHR11003">
    <property type="entry name" value="POTASSIUM CHANNEL, SUBFAMILY K"/>
    <property type="match status" value="1"/>
</dbReference>
<comment type="subcellular location">
    <subcellularLocation>
        <location evidence="1">Membrane</location>
        <topology evidence="1">Multi-pass membrane protein</topology>
    </subcellularLocation>
</comment>
<feature type="region of interest" description="Disordered" evidence="9">
    <location>
        <begin position="122"/>
        <end position="188"/>
    </location>
</feature>
<dbReference type="GO" id="GO:0005886">
    <property type="term" value="C:plasma membrane"/>
    <property type="evidence" value="ECO:0007669"/>
    <property type="project" value="TreeGrafter"/>
</dbReference>
<feature type="compositionally biased region" description="Basic and acidic residues" evidence="9">
    <location>
        <begin position="139"/>
        <end position="152"/>
    </location>
</feature>
<evidence type="ECO:0000256" key="6">
    <source>
        <dbReference type="ARBA" id="ARBA00023136"/>
    </source>
</evidence>
<feature type="region of interest" description="Disordered" evidence="9">
    <location>
        <begin position="71"/>
        <end position="100"/>
    </location>
</feature>